<protein>
    <recommendedName>
        <fullName evidence="4">Secreted protein</fullName>
    </recommendedName>
</protein>
<keyword evidence="3" id="KW-1185">Reference proteome</keyword>
<sequence>MVSQTSTCAALLGAMSLVAGQTTTTAATNATAANSTGSSSSAGTWAFKRVRTVQARVQSDLPHWDSDHKEWVAIFPQNTVTFEQRYRAAMDTINTATVEGSLFYVQTEGIDKAVQAANNCMRKTNMTYIWYFDIEVVQPVLSVSQFGTNSGYAPEYGPFIAMDNGMCTPTSGTTVPQGCMQFTGLGGNLALGDYIGGEPRATHQYANYENNYWFSWPNSCFTQTFTAKTDACRASAAQKGGLCAYGTKPDGVTCTYSFSVLGYVNIDELVGITNMTSFQTGKPYANHVEFCKDGKYEWDFSTSTGIPFWSDPLNVTANAERSQKMMDFYTAKVAEGKGDYANMKPFPKVSDLTSANPSCSDNNPVCAKNQFGCKRTLLGQICVPCTAASSDCKAATRSWPTLPVATTAPPVTDAAGKIVPTVTNSLGQSVPATGTSSASVASLAATALLLVAFAIV</sequence>
<dbReference type="STRING" id="1156394.T0PR97"/>
<proteinExistence type="predicted"/>
<dbReference type="VEuPathDB" id="FungiDB:SDRG_14269"/>
<dbReference type="GeneID" id="19954996"/>
<name>T0PR97_SAPDV</name>
<dbReference type="OrthoDB" id="64132at2759"/>
<accession>T0PR97</accession>
<evidence type="ECO:0008006" key="4">
    <source>
        <dbReference type="Google" id="ProtNLM"/>
    </source>
</evidence>
<dbReference type="Proteomes" id="UP000030762">
    <property type="component" value="Unassembled WGS sequence"/>
</dbReference>
<keyword evidence="1" id="KW-0732">Signal</keyword>
<dbReference type="OMA" id="PECMTIS"/>
<feature type="signal peptide" evidence="1">
    <location>
        <begin position="1"/>
        <end position="20"/>
    </location>
</feature>
<feature type="chain" id="PRO_5004568930" description="Secreted protein" evidence="1">
    <location>
        <begin position="21"/>
        <end position="456"/>
    </location>
</feature>
<dbReference type="PANTHER" id="PTHR33946">
    <property type="match status" value="1"/>
</dbReference>
<evidence type="ECO:0000313" key="2">
    <source>
        <dbReference type="EMBL" id="EQC27994.1"/>
    </source>
</evidence>
<reference evidence="2 3" key="1">
    <citation type="submission" date="2012-04" db="EMBL/GenBank/DDBJ databases">
        <title>The Genome Sequence of Saprolegnia declina VS20.</title>
        <authorList>
            <consortium name="The Broad Institute Genome Sequencing Platform"/>
            <person name="Russ C."/>
            <person name="Nusbaum C."/>
            <person name="Tyler B."/>
            <person name="van West P."/>
            <person name="Dieguez-Uribeondo J."/>
            <person name="de Bruijn I."/>
            <person name="Tripathy S."/>
            <person name="Jiang R."/>
            <person name="Young S.K."/>
            <person name="Zeng Q."/>
            <person name="Gargeya S."/>
            <person name="Fitzgerald M."/>
            <person name="Haas B."/>
            <person name="Abouelleil A."/>
            <person name="Alvarado L."/>
            <person name="Arachchi H.M."/>
            <person name="Berlin A."/>
            <person name="Chapman S.B."/>
            <person name="Goldberg J."/>
            <person name="Griggs A."/>
            <person name="Gujja S."/>
            <person name="Hansen M."/>
            <person name="Howarth C."/>
            <person name="Imamovic A."/>
            <person name="Larimer J."/>
            <person name="McCowen C."/>
            <person name="Montmayeur A."/>
            <person name="Murphy C."/>
            <person name="Neiman D."/>
            <person name="Pearson M."/>
            <person name="Priest M."/>
            <person name="Roberts A."/>
            <person name="Saif S."/>
            <person name="Shea T."/>
            <person name="Sisk P."/>
            <person name="Sykes S."/>
            <person name="Wortman J."/>
            <person name="Nusbaum C."/>
            <person name="Birren B."/>
        </authorList>
    </citation>
    <scope>NUCLEOTIDE SEQUENCE [LARGE SCALE GENOMIC DNA]</scope>
    <source>
        <strain evidence="2 3">VS20</strain>
    </source>
</reference>
<dbReference type="AlphaFoldDB" id="T0PR97"/>
<dbReference type="PANTHER" id="PTHR33946:SF4">
    <property type="entry name" value="COAGULATION FACTOR XI"/>
    <property type="match status" value="1"/>
</dbReference>
<gene>
    <name evidence="2" type="ORF">SDRG_14269</name>
</gene>
<dbReference type="EMBL" id="JH767200">
    <property type="protein sequence ID" value="EQC27994.1"/>
    <property type="molecule type" value="Genomic_DNA"/>
</dbReference>
<dbReference type="InParanoid" id="T0PR97"/>
<evidence type="ECO:0000256" key="1">
    <source>
        <dbReference type="SAM" id="SignalP"/>
    </source>
</evidence>
<dbReference type="RefSeq" id="XP_008618607.1">
    <property type="nucleotide sequence ID" value="XM_008620385.1"/>
</dbReference>
<evidence type="ECO:0000313" key="3">
    <source>
        <dbReference type="Proteomes" id="UP000030762"/>
    </source>
</evidence>
<organism evidence="2 3">
    <name type="scientific">Saprolegnia diclina (strain VS20)</name>
    <dbReference type="NCBI Taxonomy" id="1156394"/>
    <lineage>
        <taxon>Eukaryota</taxon>
        <taxon>Sar</taxon>
        <taxon>Stramenopiles</taxon>
        <taxon>Oomycota</taxon>
        <taxon>Saprolegniomycetes</taxon>
        <taxon>Saprolegniales</taxon>
        <taxon>Saprolegniaceae</taxon>
        <taxon>Saprolegnia</taxon>
    </lineage>
</organism>